<keyword evidence="6" id="KW-0406">Ion transport</keyword>
<feature type="domain" description="OmpA-like" evidence="12">
    <location>
        <begin position="340"/>
        <end position="458"/>
    </location>
</feature>
<dbReference type="GO" id="GO:0005509">
    <property type="term" value="F:calcium ion binding"/>
    <property type="evidence" value="ECO:0007669"/>
    <property type="project" value="InterPro"/>
</dbReference>
<evidence type="ECO:0000313" key="13">
    <source>
        <dbReference type="EMBL" id="SFZ84973.1"/>
    </source>
</evidence>
<dbReference type="PROSITE" id="PS51123">
    <property type="entry name" value="OMPA_2"/>
    <property type="match status" value="1"/>
</dbReference>
<dbReference type="PANTHER" id="PTHR30329">
    <property type="entry name" value="STATOR ELEMENT OF FLAGELLAR MOTOR COMPLEX"/>
    <property type="match status" value="1"/>
</dbReference>
<evidence type="ECO:0000256" key="5">
    <source>
        <dbReference type="ARBA" id="ARBA00022729"/>
    </source>
</evidence>
<keyword evidence="3" id="KW-1134">Transmembrane beta strand</keyword>
<sequence>MKQIKLAVIALFALATVSSVNAQDSDNPWVVGFGVNTVDVRTYSNNAGDILKDYVGTTEWGDNTLPSISRITVDKYLDSGFSLQLAGSLNKVKTVLRKNDADALYYSIDAIVKYDLNNLVGQTGWFDPYVALGGGYQSIDSEGDGVLIGAAGFNTWFNDNLGLNFQSGYKHGFEHTGRDVFQHSIGLVFKFGGKDTDGDGIYDKEDACPEVAGLKEFNGCPDADKDGVKDSEDACPEVAGLAALNGCPDTDGDGIADKDDACPNAKGTKAMNGCPDADKDGIADNKDKCPQEAGPAENGGCPWGDADKDGVLDNVDKCPKVAGVASNNGCPVVEVITEEATKKLNDFARAIYFNSGRNSFRPGVKGKLDLIATIMKEYPDANFSIQGHTDSQGPAASNQRLSDKRAKAVLDYLTGKGGISSSRLSSVGFGEEYPIASNKTRAGRAENRRVEIKLVKKK</sequence>
<dbReference type="InterPro" id="IPR006664">
    <property type="entry name" value="OMP_bac"/>
</dbReference>
<protein>
    <submittedName>
        <fullName evidence="13">OmpA family protein</fullName>
    </submittedName>
</protein>
<dbReference type="EMBL" id="LT634361">
    <property type="protein sequence ID" value="SFZ84973.1"/>
    <property type="molecule type" value="Genomic_DNA"/>
</dbReference>
<organism evidence="13 14">
    <name type="scientific">Tenacibaculum maritimum NCIMB 2154</name>
    <dbReference type="NCBI Taxonomy" id="1349785"/>
    <lineage>
        <taxon>Bacteria</taxon>
        <taxon>Pseudomonadati</taxon>
        <taxon>Bacteroidota</taxon>
        <taxon>Flavobacteriia</taxon>
        <taxon>Flavobacteriales</taxon>
        <taxon>Flavobacteriaceae</taxon>
        <taxon>Tenacibaculum</taxon>
    </lineage>
</organism>
<feature type="signal peptide" evidence="11">
    <location>
        <begin position="1"/>
        <end position="22"/>
    </location>
</feature>
<evidence type="ECO:0000256" key="10">
    <source>
        <dbReference type="PROSITE-ProRule" id="PRU00473"/>
    </source>
</evidence>
<evidence type="ECO:0000256" key="2">
    <source>
        <dbReference type="ARBA" id="ARBA00022448"/>
    </source>
</evidence>
<dbReference type="SUPFAM" id="SSF56925">
    <property type="entry name" value="OMPA-like"/>
    <property type="match status" value="1"/>
</dbReference>
<dbReference type="GO" id="GO:0009279">
    <property type="term" value="C:cell outer membrane"/>
    <property type="evidence" value="ECO:0007669"/>
    <property type="project" value="UniProtKB-SubCell"/>
</dbReference>
<accession>A0A2H1ED77</accession>
<evidence type="ECO:0000256" key="4">
    <source>
        <dbReference type="ARBA" id="ARBA00022692"/>
    </source>
</evidence>
<dbReference type="SUPFAM" id="SSF103088">
    <property type="entry name" value="OmpA-like"/>
    <property type="match status" value="1"/>
</dbReference>
<dbReference type="InterPro" id="IPR028974">
    <property type="entry name" value="TSP_type-3_rpt"/>
</dbReference>
<dbReference type="InterPro" id="IPR036737">
    <property type="entry name" value="OmpA-like_sf"/>
</dbReference>
<dbReference type="GeneID" id="47724440"/>
<dbReference type="InterPro" id="IPR003367">
    <property type="entry name" value="Thrombospondin_3-like_rpt"/>
</dbReference>
<dbReference type="InterPro" id="IPR006665">
    <property type="entry name" value="OmpA-like"/>
</dbReference>
<dbReference type="AlphaFoldDB" id="A0A2H1ED77"/>
<keyword evidence="5 11" id="KW-0732">Signal</keyword>
<evidence type="ECO:0000256" key="7">
    <source>
        <dbReference type="ARBA" id="ARBA00023114"/>
    </source>
</evidence>
<gene>
    <name evidence="13" type="ORF">MARIT_2995</name>
</gene>
<dbReference type="SUPFAM" id="SSF103647">
    <property type="entry name" value="TSP type-3 repeat"/>
    <property type="match status" value="1"/>
</dbReference>
<dbReference type="CDD" id="cd07185">
    <property type="entry name" value="OmpA_C-like"/>
    <property type="match status" value="1"/>
</dbReference>
<feature type="chain" id="PRO_5013722496" evidence="11">
    <location>
        <begin position="23"/>
        <end position="458"/>
    </location>
</feature>
<evidence type="ECO:0000256" key="8">
    <source>
        <dbReference type="ARBA" id="ARBA00023136"/>
    </source>
</evidence>
<dbReference type="PANTHER" id="PTHR30329:SF21">
    <property type="entry name" value="LIPOPROTEIN YIAD-RELATED"/>
    <property type="match status" value="1"/>
</dbReference>
<dbReference type="KEGG" id="tmar:MARIT_2995"/>
<name>A0A2H1ED77_9FLAO</name>
<evidence type="ECO:0000313" key="14">
    <source>
        <dbReference type="Proteomes" id="UP000231564"/>
    </source>
</evidence>
<keyword evidence="2" id="KW-0813">Transport</keyword>
<evidence type="ECO:0000256" key="1">
    <source>
        <dbReference type="ARBA" id="ARBA00004571"/>
    </source>
</evidence>
<evidence type="ECO:0000259" key="12">
    <source>
        <dbReference type="PROSITE" id="PS51123"/>
    </source>
</evidence>
<proteinExistence type="predicted"/>
<keyword evidence="4" id="KW-0812">Transmembrane</keyword>
<dbReference type="STRING" id="1349785.GCA_000509405_02555"/>
<evidence type="ECO:0000256" key="6">
    <source>
        <dbReference type="ARBA" id="ARBA00023065"/>
    </source>
</evidence>
<dbReference type="GO" id="GO:0046930">
    <property type="term" value="C:pore complex"/>
    <property type="evidence" value="ECO:0007669"/>
    <property type="project" value="UniProtKB-KW"/>
</dbReference>
<keyword evidence="8 10" id="KW-0472">Membrane</keyword>
<evidence type="ECO:0000256" key="9">
    <source>
        <dbReference type="ARBA" id="ARBA00023237"/>
    </source>
</evidence>
<dbReference type="GO" id="GO:0007155">
    <property type="term" value="P:cell adhesion"/>
    <property type="evidence" value="ECO:0007669"/>
    <property type="project" value="InterPro"/>
</dbReference>
<keyword evidence="14" id="KW-1185">Reference proteome</keyword>
<dbReference type="PRINTS" id="PR01021">
    <property type="entry name" value="OMPADOMAIN"/>
</dbReference>
<dbReference type="GO" id="GO:0006811">
    <property type="term" value="P:monoatomic ion transport"/>
    <property type="evidence" value="ECO:0007669"/>
    <property type="project" value="UniProtKB-KW"/>
</dbReference>
<keyword evidence="9" id="KW-0998">Cell outer membrane</keyword>
<dbReference type="InterPro" id="IPR050330">
    <property type="entry name" value="Bact_OuterMem_StrucFunc"/>
</dbReference>
<dbReference type="RefSeq" id="WP_024740195.1">
    <property type="nucleotide sequence ID" value="NZ_BAUG01000004.1"/>
</dbReference>
<evidence type="ECO:0000256" key="3">
    <source>
        <dbReference type="ARBA" id="ARBA00022452"/>
    </source>
</evidence>
<dbReference type="Pfam" id="PF02412">
    <property type="entry name" value="TSP_3"/>
    <property type="match status" value="5"/>
</dbReference>
<comment type="subcellular location">
    <subcellularLocation>
        <location evidence="1">Cell outer membrane</location>
        <topology evidence="1">Multi-pass membrane protein</topology>
    </subcellularLocation>
</comment>
<dbReference type="InterPro" id="IPR011250">
    <property type="entry name" value="OMP/PagP_B-barrel"/>
</dbReference>
<dbReference type="OrthoDB" id="9805336at2"/>
<dbReference type="GO" id="GO:0015288">
    <property type="term" value="F:porin activity"/>
    <property type="evidence" value="ECO:0007669"/>
    <property type="project" value="UniProtKB-KW"/>
</dbReference>
<dbReference type="Gene3D" id="3.30.1330.60">
    <property type="entry name" value="OmpA-like domain"/>
    <property type="match status" value="1"/>
</dbReference>
<dbReference type="Gene3D" id="4.10.1080.10">
    <property type="entry name" value="TSP type-3 repeat"/>
    <property type="match status" value="1"/>
</dbReference>
<reference evidence="13 14" key="1">
    <citation type="submission" date="2016-11" db="EMBL/GenBank/DDBJ databases">
        <authorList>
            <person name="Jaros S."/>
            <person name="Januszkiewicz K."/>
            <person name="Wedrychowicz H."/>
        </authorList>
    </citation>
    <scope>NUCLEOTIDE SEQUENCE [LARGE SCALE GENOMIC DNA]</scope>
    <source>
        <strain evidence="13">NCIMB 2154T</strain>
    </source>
</reference>
<dbReference type="Pfam" id="PF00691">
    <property type="entry name" value="OmpA"/>
    <property type="match status" value="1"/>
</dbReference>
<evidence type="ECO:0000256" key="11">
    <source>
        <dbReference type="SAM" id="SignalP"/>
    </source>
</evidence>
<keyword evidence="7" id="KW-0626">Porin</keyword>
<dbReference type="Proteomes" id="UP000231564">
    <property type="component" value="Chromosome MARIT"/>
</dbReference>